<dbReference type="PANTHER" id="PTHR47985:SF44">
    <property type="entry name" value="SERINE_THREONINE-PROTEIN KINASE PBS1"/>
    <property type="match status" value="1"/>
</dbReference>
<dbReference type="Gene3D" id="1.10.510.10">
    <property type="entry name" value="Transferase(Phosphotransferase) domain 1"/>
    <property type="match status" value="1"/>
</dbReference>
<dbReference type="EMBL" id="BQNB010018354">
    <property type="protein sequence ID" value="GJT73460.1"/>
    <property type="molecule type" value="Genomic_DNA"/>
</dbReference>
<dbReference type="Proteomes" id="UP001151760">
    <property type="component" value="Unassembled WGS sequence"/>
</dbReference>
<dbReference type="InterPro" id="IPR011009">
    <property type="entry name" value="Kinase-like_dom_sf"/>
</dbReference>
<keyword evidence="2" id="KW-0418">Kinase</keyword>
<evidence type="ECO:0000256" key="2">
    <source>
        <dbReference type="ARBA" id="ARBA00022527"/>
    </source>
</evidence>
<keyword evidence="2" id="KW-0723">Serine/threonine-protein kinase</keyword>
<accession>A0ABQ5GCP7</accession>
<organism evidence="6 7">
    <name type="scientific">Tanacetum coccineum</name>
    <dbReference type="NCBI Taxonomy" id="301880"/>
    <lineage>
        <taxon>Eukaryota</taxon>
        <taxon>Viridiplantae</taxon>
        <taxon>Streptophyta</taxon>
        <taxon>Embryophyta</taxon>
        <taxon>Tracheophyta</taxon>
        <taxon>Spermatophyta</taxon>
        <taxon>Magnoliopsida</taxon>
        <taxon>eudicotyledons</taxon>
        <taxon>Gunneridae</taxon>
        <taxon>Pentapetalae</taxon>
        <taxon>asterids</taxon>
        <taxon>campanulids</taxon>
        <taxon>Asterales</taxon>
        <taxon>Asteraceae</taxon>
        <taxon>Asteroideae</taxon>
        <taxon>Anthemideae</taxon>
        <taxon>Anthemidinae</taxon>
        <taxon>Tanacetum</taxon>
    </lineage>
</organism>
<feature type="domain" description="Protein kinase" evidence="5">
    <location>
        <begin position="1"/>
        <end position="135"/>
    </location>
</feature>
<evidence type="ECO:0000256" key="1">
    <source>
        <dbReference type="ARBA" id="ARBA00004193"/>
    </source>
</evidence>
<comment type="caution">
    <text evidence="6">The sequence shown here is derived from an EMBL/GenBank/DDBJ whole genome shotgun (WGS) entry which is preliminary data.</text>
</comment>
<gene>
    <name evidence="6" type="ORF">Tco_1032746</name>
</gene>
<keyword evidence="2" id="KW-0808">Transferase</keyword>
<keyword evidence="4" id="KW-0449">Lipoprotein</keyword>
<keyword evidence="3" id="KW-0472">Membrane</keyword>
<evidence type="ECO:0000256" key="4">
    <source>
        <dbReference type="ARBA" id="ARBA00023288"/>
    </source>
</evidence>
<comment type="subcellular location">
    <subcellularLocation>
        <location evidence="1">Cell membrane</location>
        <topology evidence="1">Lipid-anchor</topology>
    </subcellularLocation>
</comment>
<dbReference type="PROSITE" id="PS50011">
    <property type="entry name" value="PROTEIN_KINASE_DOM"/>
    <property type="match status" value="1"/>
</dbReference>
<proteinExistence type="predicted"/>
<dbReference type="PANTHER" id="PTHR47985">
    <property type="entry name" value="OS07G0668900 PROTEIN"/>
    <property type="match status" value="1"/>
</dbReference>
<protein>
    <submittedName>
        <fullName evidence="6">Kinase-like domain-containing protein</fullName>
    </submittedName>
</protein>
<evidence type="ECO:0000313" key="6">
    <source>
        <dbReference type="EMBL" id="GJT73460.1"/>
    </source>
</evidence>
<dbReference type="InterPro" id="IPR000719">
    <property type="entry name" value="Prot_kinase_dom"/>
</dbReference>
<evidence type="ECO:0000259" key="5">
    <source>
        <dbReference type="PROSITE" id="PS50011"/>
    </source>
</evidence>
<keyword evidence="7" id="KW-1185">Reference proteome</keyword>
<evidence type="ECO:0000313" key="7">
    <source>
        <dbReference type="Proteomes" id="UP001151760"/>
    </source>
</evidence>
<reference evidence="6" key="1">
    <citation type="journal article" date="2022" name="Int. J. Mol. Sci.">
        <title>Draft Genome of Tanacetum Coccineum: Genomic Comparison of Closely Related Tanacetum-Family Plants.</title>
        <authorList>
            <person name="Yamashiro T."/>
            <person name="Shiraishi A."/>
            <person name="Nakayama K."/>
            <person name="Satake H."/>
        </authorList>
    </citation>
    <scope>NUCLEOTIDE SEQUENCE</scope>
</reference>
<reference evidence="6" key="2">
    <citation type="submission" date="2022-01" db="EMBL/GenBank/DDBJ databases">
        <authorList>
            <person name="Yamashiro T."/>
            <person name="Shiraishi A."/>
            <person name="Satake H."/>
            <person name="Nakayama K."/>
        </authorList>
    </citation>
    <scope>NUCLEOTIDE SEQUENCE</scope>
</reference>
<sequence>MLFSNQNGQFANAIKPTSSKTDVGNLQYVDPEYIDGGHLTSKSDVWSYGVFLFELITGKRLLDTNRPTNEQNLIDWVKSYIDSKRFEEITDPRIDRTYPLKSVQSLCIIANMCLSRKPESRPEMRQVLEMVNQLTTEQSETASLAPPLQSLVPTDVQGDVCNIGEYSWLSIQSPRTYNSVKNSTPFSWAD</sequence>
<name>A0ABQ5GCP7_9ASTR</name>
<dbReference type="SUPFAM" id="SSF56112">
    <property type="entry name" value="Protein kinase-like (PK-like)"/>
    <property type="match status" value="1"/>
</dbReference>
<evidence type="ECO:0000256" key="3">
    <source>
        <dbReference type="ARBA" id="ARBA00023136"/>
    </source>
</evidence>
<dbReference type="Pfam" id="PF00069">
    <property type="entry name" value="Pkinase"/>
    <property type="match status" value="1"/>
</dbReference>